<evidence type="ECO:0000256" key="2">
    <source>
        <dbReference type="ARBA" id="ARBA00035112"/>
    </source>
</evidence>
<feature type="transmembrane region" description="Helical" evidence="3">
    <location>
        <begin position="57"/>
        <end position="78"/>
    </location>
</feature>
<sequence>MSNTLSIWDRVSRSGRAGGQPEKTSIATESMEHLIEKTRFDEDFEIPVNRDRLAPSVLTLSIFVLIWGLVAFSVGFVVGGTRRDGKWGTFEHGFHEEQVVTPSEMFEITQKVFTGGVDFGPDGTETLGFSEYVGEPTPEIDAAWDAIIGGESHYFSISEEEAVKLWGVNYEKYRDRIRGGWTGTLDLFHCLHCLNQLRKALRRDIYPEEEFRGMTHQLHCIDHLRQVIQCQSTSVISPSEWHDHRGQYVNPKQLHTCRNFEKLHQFSKERWNGSIAVPRGPKVPLHNTDQSPGI</sequence>
<dbReference type="AlphaFoldDB" id="A0A1E1JYG8"/>
<keyword evidence="5" id="KW-1185">Reference proteome</keyword>
<proteinExistence type="inferred from homology"/>
<gene>
    <name evidence="4" type="ORF">RAG0_01747</name>
</gene>
<dbReference type="Pfam" id="PF11807">
    <property type="entry name" value="UstYa"/>
    <property type="match status" value="1"/>
</dbReference>
<dbReference type="OrthoDB" id="3687641at2759"/>
<comment type="similarity">
    <text evidence="2">Belongs to the ustYa family.</text>
</comment>
<dbReference type="EMBL" id="FJUX01000006">
    <property type="protein sequence ID" value="CZS90859.1"/>
    <property type="molecule type" value="Genomic_DNA"/>
</dbReference>
<comment type="pathway">
    <text evidence="1">Mycotoxin biosynthesis.</text>
</comment>
<keyword evidence="3" id="KW-1133">Transmembrane helix</keyword>
<protein>
    <submittedName>
        <fullName evidence="4">Uncharacterized protein</fullName>
    </submittedName>
</protein>
<keyword evidence="3" id="KW-0472">Membrane</keyword>
<evidence type="ECO:0000313" key="4">
    <source>
        <dbReference type="EMBL" id="CZS90859.1"/>
    </source>
</evidence>
<name>A0A1E1JYG8_9HELO</name>
<reference evidence="5" key="1">
    <citation type="submission" date="2016-03" db="EMBL/GenBank/DDBJ databases">
        <authorList>
            <person name="Guldener U."/>
        </authorList>
    </citation>
    <scope>NUCLEOTIDE SEQUENCE [LARGE SCALE GENOMIC DNA]</scope>
    <source>
        <strain evidence="5">04CH-RAC-A.6.1</strain>
    </source>
</reference>
<keyword evidence="3" id="KW-0812">Transmembrane</keyword>
<dbReference type="GO" id="GO:0043386">
    <property type="term" value="P:mycotoxin biosynthetic process"/>
    <property type="evidence" value="ECO:0007669"/>
    <property type="project" value="InterPro"/>
</dbReference>
<accession>A0A1E1JYG8</accession>
<evidence type="ECO:0000256" key="3">
    <source>
        <dbReference type="SAM" id="Phobius"/>
    </source>
</evidence>
<organism evidence="4 5">
    <name type="scientific">Rhynchosporium agropyri</name>
    <dbReference type="NCBI Taxonomy" id="914238"/>
    <lineage>
        <taxon>Eukaryota</taxon>
        <taxon>Fungi</taxon>
        <taxon>Dikarya</taxon>
        <taxon>Ascomycota</taxon>
        <taxon>Pezizomycotina</taxon>
        <taxon>Leotiomycetes</taxon>
        <taxon>Helotiales</taxon>
        <taxon>Ploettnerulaceae</taxon>
        <taxon>Rhynchosporium</taxon>
    </lineage>
</organism>
<evidence type="ECO:0000313" key="5">
    <source>
        <dbReference type="Proteomes" id="UP000178912"/>
    </source>
</evidence>
<evidence type="ECO:0000256" key="1">
    <source>
        <dbReference type="ARBA" id="ARBA00004685"/>
    </source>
</evidence>
<dbReference type="PANTHER" id="PTHR33365:SF4">
    <property type="entry name" value="CYCLOCHLOROTINE BIOSYNTHESIS PROTEIN O"/>
    <property type="match status" value="1"/>
</dbReference>
<dbReference type="PANTHER" id="PTHR33365">
    <property type="entry name" value="YALI0B05434P"/>
    <property type="match status" value="1"/>
</dbReference>
<dbReference type="InterPro" id="IPR021765">
    <property type="entry name" value="UstYa-like"/>
</dbReference>
<dbReference type="Proteomes" id="UP000178912">
    <property type="component" value="Unassembled WGS sequence"/>
</dbReference>